<dbReference type="GeneID" id="80398623"/>
<protein>
    <submittedName>
        <fullName evidence="1">Coat protein</fullName>
    </submittedName>
</protein>
<dbReference type="KEGG" id="vg:80398623"/>
<evidence type="ECO:0000313" key="1">
    <source>
        <dbReference type="EMBL" id="DAD50712.1"/>
    </source>
</evidence>
<keyword evidence="1" id="KW-0946">Virion</keyword>
<dbReference type="EMBL" id="BK013606">
    <property type="protein sequence ID" value="DAD50712.1"/>
    <property type="molecule type" value="Genomic_RNA"/>
</dbReference>
<dbReference type="GO" id="GO:0019028">
    <property type="term" value="C:viral capsid"/>
    <property type="evidence" value="ECO:0007669"/>
    <property type="project" value="UniProtKB-KW"/>
</dbReference>
<organism evidence="1 2">
    <name type="scientific">ssRNA phage SRR6960801_1</name>
    <dbReference type="NCBI Taxonomy" id="2786606"/>
    <lineage>
        <taxon>Viruses</taxon>
        <taxon>Riboviria</taxon>
        <taxon>Orthornavirae</taxon>
        <taxon>Lenarviricota</taxon>
        <taxon>Leviviricetes</taxon>
        <taxon>Norzivirales</taxon>
        <taxon>Fiersviridae</taxon>
        <taxon>Hahsevirus</taxon>
        <taxon>Hahsevirus borboradaptatum</taxon>
        <taxon>Mucrahivirus borboradaptatum</taxon>
    </lineage>
</organism>
<proteinExistence type="predicted"/>
<dbReference type="RefSeq" id="YP_010769568.1">
    <property type="nucleotide sequence ID" value="NC_074014.1"/>
</dbReference>
<accession>A0A8S5KZI3</accession>
<keyword evidence="1" id="KW-0167">Capsid protein</keyword>
<sequence>MPAMANITVKKFDGTTDIVYDAQTGAGSDGSPAVWRQDTGASATLPVGMRALFWLKSLWNGPRTARKLPFRYERPYAVQDTTTTKWSVSDRIIIEGTATVPQGIPASEINEGVYQACNILASALVKSSMATGYAPNQ</sequence>
<name>A0A8S5KZI3_9VIRU</name>
<gene>
    <name evidence="1" type="primary">SRR6960801_1_2</name>
</gene>
<keyword evidence="2" id="KW-1185">Reference proteome</keyword>
<dbReference type="Proteomes" id="UP000677722">
    <property type="component" value="Segment"/>
</dbReference>
<evidence type="ECO:0000313" key="2">
    <source>
        <dbReference type="Proteomes" id="UP000677722"/>
    </source>
</evidence>
<reference evidence="1" key="1">
    <citation type="submission" date="2020-09" db="EMBL/GenBank/DDBJ databases">
        <title>Leviviricetes taxonomy.</title>
        <authorList>
            <person name="Stockdale S.R."/>
            <person name="Callanan J."/>
            <person name="Adriaenssens E.M."/>
            <person name="Kuhn J.H."/>
            <person name="Rumnieks J."/>
            <person name="Shkoporov A."/>
            <person name="Draper L.A."/>
            <person name="Ross P."/>
            <person name="Hill C."/>
        </authorList>
    </citation>
    <scope>NUCLEOTIDE SEQUENCE</scope>
</reference>